<dbReference type="GO" id="GO:0000976">
    <property type="term" value="F:transcription cis-regulatory region binding"/>
    <property type="evidence" value="ECO:0007669"/>
    <property type="project" value="TreeGrafter"/>
</dbReference>
<dbReference type="RefSeq" id="XP_064705254.1">
    <property type="nucleotide sequence ID" value="XM_064846901.1"/>
</dbReference>
<evidence type="ECO:0000313" key="6">
    <source>
        <dbReference type="EMBL" id="KAK5050754.1"/>
    </source>
</evidence>
<dbReference type="GO" id="GO:0005634">
    <property type="term" value="C:nucleus"/>
    <property type="evidence" value="ECO:0007669"/>
    <property type="project" value="UniProtKB-SubCell"/>
</dbReference>
<evidence type="ECO:0000256" key="5">
    <source>
        <dbReference type="ARBA" id="ARBA00023242"/>
    </source>
</evidence>
<reference evidence="6 7" key="1">
    <citation type="submission" date="2023-08" db="EMBL/GenBank/DDBJ databases">
        <title>Black Yeasts Isolated from many extreme environments.</title>
        <authorList>
            <person name="Coleine C."/>
            <person name="Stajich J.E."/>
            <person name="Selbmann L."/>
        </authorList>
    </citation>
    <scope>NUCLEOTIDE SEQUENCE [LARGE SCALE GENOMIC DNA]</scope>
    <source>
        <strain evidence="6 7">CCFEE 5792</strain>
    </source>
</reference>
<proteinExistence type="predicted"/>
<keyword evidence="5" id="KW-0539">Nucleus</keyword>
<dbReference type="GO" id="GO:0000981">
    <property type="term" value="F:DNA-binding transcription factor activity, RNA polymerase II-specific"/>
    <property type="evidence" value="ECO:0007669"/>
    <property type="project" value="TreeGrafter"/>
</dbReference>
<evidence type="ECO:0008006" key="8">
    <source>
        <dbReference type="Google" id="ProtNLM"/>
    </source>
</evidence>
<dbReference type="GeneID" id="89971500"/>
<organism evidence="6 7">
    <name type="scientific">Exophiala bonariae</name>
    <dbReference type="NCBI Taxonomy" id="1690606"/>
    <lineage>
        <taxon>Eukaryota</taxon>
        <taxon>Fungi</taxon>
        <taxon>Dikarya</taxon>
        <taxon>Ascomycota</taxon>
        <taxon>Pezizomycotina</taxon>
        <taxon>Eurotiomycetes</taxon>
        <taxon>Chaetothyriomycetidae</taxon>
        <taxon>Chaetothyriales</taxon>
        <taxon>Herpotrichiellaceae</taxon>
        <taxon>Exophiala</taxon>
    </lineage>
</organism>
<protein>
    <recommendedName>
        <fullName evidence="8">Transcription factor domain-containing protein</fullName>
    </recommendedName>
</protein>
<dbReference type="InterPro" id="IPR051089">
    <property type="entry name" value="prtT"/>
</dbReference>
<name>A0AAV9NAM9_9EURO</name>
<gene>
    <name evidence="6" type="ORF">LTR84_003313</name>
</gene>
<dbReference type="AlphaFoldDB" id="A0AAV9NAM9"/>
<accession>A0AAV9NAM9</accession>
<dbReference type="Proteomes" id="UP001358417">
    <property type="component" value="Unassembled WGS sequence"/>
</dbReference>
<evidence type="ECO:0000256" key="2">
    <source>
        <dbReference type="ARBA" id="ARBA00023015"/>
    </source>
</evidence>
<comment type="caution">
    <text evidence="6">The sequence shown here is derived from an EMBL/GenBank/DDBJ whole genome shotgun (WGS) entry which is preliminary data.</text>
</comment>
<keyword evidence="3" id="KW-0238">DNA-binding</keyword>
<dbReference type="PANTHER" id="PTHR31845:SF10">
    <property type="entry name" value="ZN(II)2CYS6 TRANSCRIPTION FACTOR (EUROFUNG)"/>
    <property type="match status" value="1"/>
</dbReference>
<keyword evidence="7" id="KW-1185">Reference proteome</keyword>
<evidence type="ECO:0000256" key="1">
    <source>
        <dbReference type="ARBA" id="ARBA00004123"/>
    </source>
</evidence>
<evidence type="ECO:0000256" key="4">
    <source>
        <dbReference type="ARBA" id="ARBA00023163"/>
    </source>
</evidence>
<evidence type="ECO:0000313" key="7">
    <source>
        <dbReference type="Proteomes" id="UP001358417"/>
    </source>
</evidence>
<sequence length="365" mass="41015">MVMALVTELGLDQEPHMLANAALGGVGSIGRSASTLKTRTLAERRVFLGAIWLRSIFTTCSAEFDGIKFGRYAENCCRILEDAMEHPDDLYLVQLIRMQRIADSSRMTLHNEALENSPGFPMFLSIGVASLVKSVQDMGTTLSLELPQAALMVVCYHMVQVHIYKIALEDRLFPTSRGEYSTTHIPNPYPSDTPILDRNDLLSSCWTATKAMTRTILTLPPLLMFSMPYPMWLQLAHSLLVFSRLLTVRDSTWDHSRPTIMADFRDTILGLSQRLEEVMNHGVQLVPSRRLPDIFHTLVERLKEISLNIGMNSVDFAVQHHQVPDSSEAFLMSSEALDAIDQFLMREAAQTSLFNFSSYGGEAWV</sequence>
<evidence type="ECO:0000256" key="3">
    <source>
        <dbReference type="ARBA" id="ARBA00023125"/>
    </source>
</evidence>
<comment type="subcellular location">
    <subcellularLocation>
        <location evidence="1">Nucleus</location>
    </subcellularLocation>
</comment>
<keyword evidence="4" id="KW-0804">Transcription</keyword>
<dbReference type="EMBL" id="JAVRRD010000016">
    <property type="protein sequence ID" value="KAK5050754.1"/>
    <property type="molecule type" value="Genomic_DNA"/>
</dbReference>
<keyword evidence="2" id="KW-0805">Transcription regulation</keyword>
<dbReference type="PANTHER" id="PTHR31845">
    <property type="entry name" value="FINGER DOMAIN PROTEIN, PUTATIVE-RELATED"/>
    <property type="match status" value="1"/>
</dbReference>